<name>A0A090Q9M1_NONUL</name>
<dbReference type="GO" id="GO:0016787">
    <property type="term" value="F:hydrolase activity"/>
    <property type="evidence" value="ECO:0007669"/>
    <property type="project" value="InterPro"/>
</dbReference>
<dbReference type="SMART" id="SM00490">
    <property type="entry name" value="HELICc"/>
    <property type="match status" value="1"/>
</dbReference>
<comment type="caution">
    <text evidence="5">The sequence shown here is derived from an EMBL/GenBank/DDBJ whole genome shotgun (WGS) entry which is preliminary data.</text>
</comment>
<dbReference type="EMBL" id="BBMM01000002">
    <property type="protein sequence ID" value="GAK99690.1"/>
    <property type="molecule type" value="Genomic_DNA"/>
</dbReference>
<dbReference type="GO" id="GO:0003677">
    <property type="term" value="F:DNA binding"/>
    <property type="evidence" value="ECO:0007669"/>
    <property type="project" value="InterPro"/>
</dbReference>
<dbReference type="Pfam" id="PF13156">
    <property type="entry name" value="Mrr_cat_2"/>
    <property type="match status" value="1"/>
</dbReference>
<dbReference type="PROSITE" id="PS51192">
    <property type="entry name" value="HELICASE_ATP_BIND_1"/>
    <property type="match status" value="1"/>
</dbReference>
<gene>
    <name evidence="5" type="ORF">JCM19314_3735</name>
</gene>
<dbReference type="PANTHER" id="PTHR47396:SF1">
    <property type="entry name" value="ATP-DEPENDENT HELICASE IRC3-RELATED"/>
    <property type="match status" value="1"/>
</dbReference>
<keyword evidence="5" id="KW-0378">Hydrolase</keyword>
<dbReference type="Pfam" id="PF02384">
    <property type="entry name" value="N6_Mtase"/>
    <property type="match status" value="1"/>
</dbReference>
<dbReference type="GO" id="GO:0005829">
    <property type="term" value="C:cytosol"/>
    <property type="evidence" value="ECO:0007669"/>
    <property type="project" value="TreeGrafter"/>
</dbReference>
<evidence type="ECO:0000313" key="5">
    <source>
        <dbReference type="EMBL" id="GAK99690.1"/>
    </source>
</evidence>
<evidence type="ECO:0000259" key="4">
    <source>
        <dbReference type="PROSITE" id="PS51194"/>
    </source>
</evidence>
<dbReference type="GO" id="GO:0008170">
    <property type="term" value="F:N-methyltransferase activity"/>
    <property type="evidence" value="ECO:0007669"/>
    <property type="project" value="InterPro"/>
</dbReference>
<dbReference type="Gene3D" id="3.40.50.150">
    <property type="entry name" value="Vaccinia Virus protein VP39"/>
    <property type="match status" value="1"/>
</dbReference>
<protein>
    <submittedName>
        <fullName evidence="5">Helicase domain protein</fullName>
    </submittedName>
</protein>
<dbReference type="InterPro" id="IPR039442">
    <property type="entry name" value="Mrr-like_dom"/>
</dbReference>
<evidence type="ECO:0000259" key="3">
    <source>
        <dbReference type="PROSITE" id="PS51192"/>
    </source>
</evidence>
<keyword evidence="2" id="KW-0680">Restriction system</keyword>
<dbReference type="InterPro" id="IPR053980">
    <property type="entry name" value="ISP_coupler"/>
</dbReference>
<dbReference type="InterPro" id="IPR011856">
    <property type="entry name" value="tRNA_endonuc-like_dom_sf"/>
</dbReference>
<dbReference type="PANTHER" id="PTHR47396">
    <property type="entry name" value="TYPE I RESTRICTION ENZYME ECOKI R PROTEIN"/>
    <property type="match status" value="1"/>
</dbReference>
<dbReference type="Proteomes" id="UP000029226">
    <property type="component" value="Unassembled WGS sequence"/>
</dbReference>
<dbReference type="Pfam" id="PF00271">
    <property type="entry name" value="Helicase_C"/>
    <property type="match status" value="1"/>
</dbReference>
<dbReference type="SUPFAM" id="SSF52540">
    <property type="entry name" value="P-loop containing nucleoside triphosphate hydrolases"/>
    <property type="match status" value="1"/>
</dbReference>
<dbReference type="Gene3D" id="3.40.50.300">
    <property type="entry name" value="P-loop containing nucleotide triphosphate hydrolases"/>
    <property type="match status" value="2"/>
</dbReference>
<feature type="domain" description="Helicase ATP-binding" evidence="3">
    <location>
        <begin position="194"/>
        <end position="404"/>
    </location>
</feature>
<dbReference type="GO" id="GO:0032259">
    <property type="term" value="P:methylation"/>
    <property type="evidence" value="ECO:0007669"/>
    <property type="project" value="InterPro"/>
</dbReference>
<keyword evidence="5" id="KW-0067">ATP-binding</keyword>
<dbReference type="PROSITE" id="PS00092">
    <property type="entry name" value="N6_MTASE"/>
    <property type="match status" value="1"/>
</dbReference>
<keyword evidence="5" id="KW-0547">Nucleotide-binding</keyword>
<feature type="domain" description="Helicase C-terminal" evidence="4">
    <location>
        <begin position="494"/>
        <end position="674"/>
    </location>
</feature>
<dbReference type="InterPro" id="IPR050742">
    <property type="entry name" value="Helicase_Restrict-Modif_Enz"/>
</dbReference>
<dbReference type="Gene3D" id="3.40.1350.10">
    <property type="match status" value="1"/>
</dbReference>
<organism evidence="5 6">
    <name type="scientific">Nonlabens ulvanivorans</name>
    <name type="common">Persicivirga ulvanivorans</name>
    <dbReference type="NCBI Taxonomy" id="906888"/>
    <lineage>
        <taxon>Bacteria</taxon>
        <taxon>Pseudomonadati</taxon>
        <taxon>Bacteroidota</taxon>
        <taxon>Flavobacteriia</taxon>
        <taxon>Flavobacteriales</taxon>
        <taxon>Flavobacteriaceae</taxon>
        <taxon>Nonlabens</taxon>
    </lineage>
</organism>
<dbReference type="InterPro" id="IPR014001">
    <property type="entry name" value="Helicase_ATP-bd"/>
</dbReference>
<dbReference type="InterPro" id="IPR029063">
    <property type="entry name" value="SAM-dependent_MTases_sf"/>
</dbReference>
<dbReference type="SUPFAM" id="SSF53335">
    <property type="entry name" value="S-adenosyl-L-methionine-dependent methyltransferases"/>
    <property type="match status" value="1"/>
</dbReference>
<dbReference type="InterPro" id="IPR003356">
    <property type="entry name" value="DNA_methylase_A-5"/>
</dbReference>
<dbReference type="PROSITE" id="PS51194">
    <property type="entry name" value="HELICASE_CTER"/>
    <property type="match status" value="1"/>
</dbReference>
<dbReference type="SUPFAM" id="SSF52980">
    <property type="entry name" value="Restriction endonuclease-like"/>
    <property type="match status" value="1"/>
</dbReference>
<dbReference type="REBASE" id="98145">
    <property type="entry name" value="Nul19314ORF3735P"/>
</dbReference>
<proteinExistence type="inferred from homology"/>
<dbReference type="GO" id="GO:0009307">
    <property type="term" value="P:DNA restriction-modification system"/>
    <property type="evidence" value="ECO:0007669"/>
    <property type="project" value="UniProtKB-KW"/>
</dbReference>
<reference evidence="5 6" key="1">
    <citation type="journal article" date="2014" name="Genome Announc.">
        <title>Draft Genome Sequences of Marine Flavobacterium Nonlabens Strains NR17, NR24, NR27, NR32, NR33, and Ara13.</title>
        <authorList>
            <person name="Nakanishi M."/>
            <person name="Meirelles P."/>
            <person name="Suzuki R."/>
            <person name="Takatani N."/>
            <person name="Mino S."/>
            <person name="Suda W."/>
            <person name="Oshima K."/>
            <person name="Hattori M."/>
            <person name="Ohkuma M."/>
            <person name="Hosokawa M."/>
            <person name="Miyashita K."/>
            <person name="Thompson F.L."/>
            <person name="Niwa A."/>
            <person name="Sawabe T."/>
            <person name="Sawabe T."/>
        </authorList>
    </citation>
    <scope>NUCLEOTIDE SEQUENCE [LARGE SCALE GENOMIC DNA]</scope>
    <source>
        <strain evidence="6">JCM19314</strain>
    </source>
</reference>
<dbReference type="CDD" id="cd18785">
    <property type="entry name" value="SF2_C"/>
    <property type="match status" value="1"/>
</dbReference>
<dbReference type="GO" id="GO:0004386">
    <property type="term" value="F:helicase activity"/>
    <property type="evidence" value="ECO:0007669"/>
    <property type="project" value="UniProtKB-KW"/>
</dbReference>
<evidence type="ECO:0000256" key="2">
    <source>
        <dbReference type="ARBA" id="ARBA00022747"/>
    </source>
</evidence>
<evidence type="ECO:0000313" key="6">
    <source>
        <dbReference type="Proteomes" id="UP000029226"/>
    </source>
</evidence>
<dbReference type="GO" id="GO:0005524">
    <property type="term" value="F:ATP binding"/>
    <property type="evidence" value="ECO:0007669"/>
    <property type="project" value="InterPro"/>
</dbReference>
<comment type="similarity">
    <text evidence="1">Belongs to the N(4)/N(6)-methyltransferase family.</text>
</comment>
<keyword evidence="5" id="KW-0347">Helicase</keyword>
<dbReference type="InterPro" id="IPR002052">
    <property type="entry name" value="DNA_methylase_N6_adenine_CS"/>
</dbReference>
<dbReference type="InterPro" id="IPR011335">
    <property type="entry name" value="Restrct_endonuc-II-like"/>
</dbReference>
<dbReference type="AlphaFoldDB" id="A0A090Q9M1"/>
<dbReference type="Pfam" id="PF04851">
    <property type="entry name" value="ResIII"/>
    <property type="match status" value="1"/>
</dbReference>
<dbReference type="InterPro" id="IPR001650">
    <property type="entry name" value="Helicase_C-like"/>
</dbReference>
<dbReference type="CDD" id="cd22333">
    <property type="entry name" value="LlaBIII_nuclease-like"/>
    <property type="match status" value="1"/>
</dbReference>
<accession>A0A090Q9M1</accession>
<dbReference type="SMART" id="SM00487">
    <property type="entry name" value="DEXDc"/>
    <property type="match status" value="1"/>
</dbReference>
<dbReference type="Pfam" id="PF22240">
    <property type="entry name" value="ISP_coupler"/>
    <property type="match status" value="1"/>
</dbReference>
<dbReference type="PRINTS" id="PR00507">
    <property type="entry name" value="N12N6MTFRASE"/>
</dbReference>
<dbReference type="InterPro" id="IPR027417">
    <property type="entry name" value="P-loop_NTPase"/>
</dbReference>
<evidence type="ECO:0000256" key="1">
    <source>
        <dbReference type="ARBA" id="ARBA00006594"/>
    </source>
</evidence>
<sequence>MATPVQFNKILKTYRDLSFSERDKGDRFERLIQAYLQTDPTYASTLKYVWMWNEFPANKDFGGGKDTGIDLVAMTFEGGDYWAIQCKCYKENGRINKAEVDSFLSTSSRDFKNDQFQTTGFAKRIWISTTNNWSSNAEETIRNQNPPVTRINLTDLQQAPVEWEKLQKGITGDLARTDKKVLRPHQKEALDKTQDHFKENNRGKLIMACGTGKTFTSLRIAENETNNSGLVLFLVPSIALLGQTLREWSSDAKDPPIKPIAICSDSRITKQRGNSNDNDFSVVDLAFPASTDVKSVIKQFKAIDRTSKAGMTVVFSTYQSIDVIANAQRHLLNEKNENAIFDLIICDEAHRTTGVTLAGNDESAFVKVHDNEFLQATKRVYMTATPRLFSDDSKSKADLNDAEIASMDDEEKYGAEIYRIGFGEAVEKGLLADYKVLVLTLSENDIPSAVQKMVANSENEINSDDASKLIGCLNALSKQVLGDNGLIKDVDPEPMKRAVAFTQNIKISKKITNTFNDTSDVYLDSVEPSQREKLVNVSSNHIDGSMNAPQRDELLNWLKSQSADSNECRILTNVRCLSEGVDVPSLDAVLFLSARNSQVDVVQSVGRVMRKAPGKKYGYIIIPVVVPSDVEPSKALDDNDRFRVVWSVLNALRAHDDRFNATINKIDLNKNKPDNILVGGITHGIDGIDDSDSTKATQEINNQIQMQFEQLQSVVYAKMVQKVGDRVYWEKWAKDVAVIAENQIDRITNLIKREPKYQKAFDKFLRGGLQQNINPSISESQAIEMLSQHIITKPVFEALFEGYSFVKNNPISTSMQSMLDVLEDQALDKDSEKLERFYQSVKKRAEGIDNAEGKQRIIVELYDKFFKTAFPKMVEQLGIVYTPIEVVDFIVHSVNDVLKKEFNRSISDENVHVLDPFTGTGTFITRLLQSGLIEGNDLYRKYTQELHANEIVLLAYYIAAINIENAFHDQIEQQELEYTPFDGIVLTDTFQLGETDKSEKLFSDMFPQNSKRVEAQKKAPLRVIIGNPPYSVGQKSANDNAQNQKYSVLDERIENSYAALSKATSVKALYDAYIKAFRWSTDRLDSKNGGVIAFVTNGAWLDSNGMDGFRLILQEEFSSIYVFNLRGNQRTSGRAF</sequence>
<dbReference type="InterPro" id="IPR006935">
    <property type="entry name" value="Helicase/UvrB_N"/>
</dbReference>